<evidence type="ECO:0000313" key="2">
    <source>
        <dbReference type="EMBL" id="GAH89439.1"/>
    </source>
</evidence>
<sequence length="60" mass="7106">MRSKEEIQEEIVGFKAALQRQEKLMEIANQLITEYKAKIKILEWMLANEEQTPIRTEGTR</sequence>
<dbReference type="AlphaFoldDB" id="X1KH12"/>
<evidence type="ECO:0000256" key="1">
    <source>
        <dbReference type="SAM" id="Coils"/>
    </source>
</evidence>
<gene>
    <name evidence="2" type="ORF">S03H2_58675</name>
</gene>
<feature type="coiled-coil region" evidence="1">
    <location>
        <begin position="4"/>
        <end position="52"/>
    </location>
</feature>
<organism evidence="2">
    <name type="scientific">marine sediment metagenome</name>
    <dbReference type="NCBI Taxonomy" id="412755"/>
    <lineage>
        <taxon>unclassified sequences</taxon>
        <taxon>metagenomes</taxon>
        <taxon>ecological metagenomes</taxon>
    </lineage>
</organism>
<accession>X1KH12</accession>
<proteinExistence type="predicted"/>
<keyword evidence="1" id="KW-0175">Coiled coil</keyword>
<name>X1KH12_9ZZZZ</name>
<protein>
    <submittedName>
        <fullName evidence="2">Uncharacterized protein</fullName>
    </submittedName>
</protein>
<comment type="caution">
    <text evidence="2">The sequence shown here is derived from an EMBL/GenBank/DDBJ whole genome shotgun (WGS) entry which is preliminary data.</text>
</comment>
<reference evidence="2" key="1">
    <citation type="journal article" date="2014" name="Front. Microbiol.">
        <title>High frequency of phylogenetically diverse reductive dehalogenase-homologous genes in deep subseafloor sedimentary metagenomes.</title>
        <authorList>
            <person name="Kawai M."/>
            <person name="Futagami T."/>
            <person name="Toyoda A."/>
            <person name="Takaki Y."/>
            <person name="Nishi S."/>
            <person name="Hori S."/>
            <person name="Arai W."/>
            <person name="Tsubouchi T."/>
            <person name="Morono Y."/>
            <person name="Uchiyama I."/>
            <person name="Ito T."/>
            <person name="Fujiyama A."/>
            <person name="Inagaki F."/>
            <person name="Takami H."/>
        </authorList>
    </citation>
    <scope>NUCLEOTIDE SEQUENCE</scope>
    <source>
        <strain evidence="2">Expedition CK06-06</strain>
    </source>
</reference>
<dbReference type="EMBL" id="BARU01037690">
    <property type="protein sequence ID" value="GAH89439.1"/>
    <property type="molecule type" value="Genomic_DNA"/>
</dbReference>